<feature type="transmembrane region" description="Helical" evidence="1">
    <location>
        <begin position="42"/>
        <end position="61"/>
    </location>
</feature>
<dbReference type="InterPro" id="IPR027275">
    <property type="entry name" value="PRC-brl_dom"/>
</dbReference>
<feature type="transmembrane region" description="Helical" evidence="1">
    <location>
        <begin position="15"/>
        <end position="36"/>
    </location>
</feature>
<comment type="caution">
    <text evidence="3">The sequence shown here is derived from an EMBL/GenBank/DDBJ whole genome shotgun (WGS) entry which is preliminary data.</text>
</comment>
<feature type="domain" description="PRC-barrel" evidence="2">
    <location>
        <begin position="87"/>
        <end position="132"/>
    </location>
</feature>
<evidence type="ECO:0000256" key="1">
    <source>
        <dbReference type="SAM" id="Phobius"/>
    </source>
</evidence>
<keyword evidence="1" id="KW-1133">Transmembrane helix</keyword>
<protein>
    <submittedName>
        <fullName evidence="3">PRC-barrel domain-containing protein</fullName>
    </submittedName>
</protein>
<keyword evidence="1" id="KW-0812">Transmembrane</keyword>
<dbReference type="Gene3D" id="2.30.30.240">
    <property type="entry name" value="PRC-barrel domain"/>
    <property type="match status" value="1"/>
</dbReference>
<dbReference type="Proteomes" id="UP001203512">
    <property type="component" value="Unassembled WGS sequence"/>
</dbReference>
<keyword evidence="1" id="KW-0472">Membrane</keyword>
<accession>A0ABT0DZG3</accession>
<keyword evidence="4" id="KW-1185">Reference proteome</keyword>
<sequence>MIAAMMTAANLGARVTGWGFVVFTAGSIAWSIVGISSGQTNLVATNGFLTLVNLVGVWRWLGRQRAYEDGGKSATQASRRSAYPTLFTATGVAGLPVTAPNGETVGKVVEALVTCESGKVSYVVISASGVGGLNEVLRAVAREDLGFSCDGFALKRDRAWFEALPPLADGDWPAAPAELPKGDAA</sequence>
<evidence type="ECO:0000259" key="2">
    <source>
        <dbReference type="Pfam" id="PF05239"/>
    </source>
</evidence>
<organism evidence="3 4">
    <name type="scientific">Sphingobium agri</name>
    <dbReference type="NCBI Taxonomy" id="2933566"/>
    <lineage>
        <taxon>Bacteria</taxon>
        <taxon>Pseudomonadati</taxon>
        <taxon>Pseudomonadota</taxon>
        <taxon>Alphaproteobacteria</taxon>
        <taxon>Sphingomonadales</taxon>
        <taxon>Sphingomonadaceae</taxon>
        <taxon>Sphingobium</taxon>
    </lineage>
</organism>
<name>A0ABT0DZG3_9SPHN</name>
<dbReference type="SUPFAM" id="SSF50346">
    <property type="entry name" value="PRC-barrel domain"/>
    <property type="match status" value="1"/>
</dbReference>
<dbReference type="Pfam" id="PF05239">
    <property type="entry name" value="PRC"/>
    <property type="match status" value="1"/>
</dbReference>
<dbReference type="InterPro" id="IPR011033">
    <property type="entry name" value="PRC_barrel-like_sf"/>
</dbReference>
<evidence type="ECO:0000313" key="3">
    <source>
        <dbReference type="EMBL" id="MCK0532510.1"/>
    </source>
</evidence>
<dbReference type="RefSeq" id="WP_201516168.1">
    <property type="nucleotide sequence ID" value="NZ_JALKHS010000010.1"/>
</dbReference>
<reference evidence="3 4" key="1">
    <citation type="submission" date="2022-04" db="EMBL/GenBank/DDBJ databases">
        <authorList>
            <person name="Huq M.A."/>
        </authorList>
    </citation>
    <scope>NUCLEOTIDE SEQUENCE [LARGE SCALE GENOMIC DNA]</scope>
    <source>
        <strain evidence="3 4">MAH-33</strain>
    </source>
</reference>
<proteinExistence type="predicted"/>
<gene>
    <name evidence="3" type="ORF">MU848_13045</name>
</gene>
<dbReference type="EMBL" id="JALKHS010000010">
    <property type="protein sequence ID" value="MCK0532510.1"/>
    <property type="molecule type" value="Genomic_DNA"/>
</dbReference>
<evidence type="ECO:0000313" key="4">
    <source>
        <dbReference type="Proteomes" id="UP001203512"/>
    </source>
</evidence>